<keyword evidence="1" id="KW-0812">Transmembrane</keyword>
<evidence type="ECO:0000256" key="1">
    <source>
        <dbReference type="SAM" id="Phobius"/>
    </source>
</evidence>
<accession>A0ABU0R3P1</accession>
<sequence>MYVDCVQSRCGQESLATAVFGSWFLVCLFLAYAAIRRRDVRVHRHWMIRAFAVGVGVGTIRLWIGLLAWLTSMPIADSFALAFWLGLGMNVVVGELWLRWRRDG</sequence>
<feature type="transmembrane region" description="Helical" evidence="1">
    <location>
        <begin position="81"/>
        <end position="98"/>
    </location>
</feature>
<organism evidence="2 3">
    <name type="scientific">Agromyces ramosus</name>
    <dbReference type="NCBI Taxonomy" id="33879"/>
    <lineage>
        <taxon>Bacteria</taxon>
        <taxon>Bacillati</taxon>
        <taxon>Actinomycetota</taxon>
        <taxon>Actinomycetes</taxon>
        <taxon>Micrococcales</taxon>
        <taxon>Microbacteriaceae</taxon>
        <taxon>Agromyces</taxon>
    </lineage>
</organism>
<dbReference type="EMBL" id="JAUSYY010000001">
    <property type="protein sequence ID" value="MDQ0892701.1"/>
    <property type="molecule type" value="Genomic_DNA"/>
</dbReference>
<keyword evidence="1" id="KW-1133">Transmembrane helix</keyword>
<feature type="transmembrane region" description="Helical" evidence="1">
    <location>
        <begin position="47"/>
        <end position="69"/>
    </location>
</feature>
<dbReference type="Pfam" id="PF10067">
    <property type="entry name" value="DUF2306"/>
    <property type="match status" value="1"/>
</dbReference>
<gene>
    <name evidence="2" type="ORF">QFZ26_000256</name>
</gene>
<keyword evidence="1" id="KW-0472">Membrane</keyword>
<comment type="caution">
    <text evidence="2">The sequence shown here is derived from an EMBL/GenBank/DDBJ whole genome shotgun (WGS) entry which is preliminary data.</text>
</comment>
<dbReference type="Proteomes" id="UP001239083">
    <property type="component" value="Unassembled WGS sequence"/>
</dbReference>
<dbReference type="RefSeq" id="WP_307038684.1">
    <property type="nucleotide sequence ID" value="NZ_JAUSYY010000001.1"/>
</dbReference>
<name>A0ABU0R3P1_9MICO</name>
<proteinExistence type="predicted"/>
<evidence type="ECO:0000313" key="2">
    <source>
        <dbReference type="EMBL" id="MDQ0892701.1"/>
    </source>
</evidence>
<feature type="transmembrane region" description="Helical" evidence="1">
    <location>
        <begin position="15"/>
        <end position="35"/>
    </location>
</feature>
<keyword evidence="3" id="KW-1185">Reference proteome</keyword>
<reference evidence="2 3" key="1">
    <citation type="submission" date="2023-07" db="EMBL/GenBank/DDBJ databases">
        <title>Comparative genomics of wheat-associated soil bacteria to identify genetic determinants of phenazine resistance.</title>
        <authorList>
            <person name="Mouncey N."/>
        </authorList>
    </citation>
    <scope>NUCLEOTIDE SEQUENCE [LARGE SCALE GENOMIC DNA]</scope>
    <source>
        <strain evidence="2 3">V3I3</strain>
    </source>
</reference>
<dbReference type="InterPro" id="IPR018750">
    <property type="entry name" value="DUF2306_membrane"/>
</dbReference>
<protein>
    <submittedName>
        <fullName evidence="2">Membrane protein</fullName>
    </submittedName>
</protein>
<evidence type="ECO:0000313" key="3">
    <source>
        <dbReference type="Proteomes" id="UP001239083"/>
    </source>
</evidence>